<evidence type="ECO:0000256" key="3">
    <source>
        <dbReference type="ARBA" id="ARBA00022840"/>
    </source>
</evidence>
<dbReference type="PANTHER" id="PTHR42939:SF1">
    <property type="entry name" value="ABC TRANSPORTER ATP-BINDING PROTEIN ALBC-RELATED"/>
    <property type="match status" value="1"/>
</dbReference>
<dbReference type="InterPro" id="IPR003593">
    <property type="entry name" value="AAA+_ATPase"/>
</dbReference>
<evidence type="ECO:0000259" key="4">
    <source>
        <dbReference type="PROSITE" id="PS50893"/>
    </source>
</evidence>
<evidence type="ECO:0000256" key="1">
    <source>
        <dbReference type="ARBA" id="ARBA00022448"/>
    </source>
</evidence>
<dbReference type="GO" id="GO:0016887">
    <property type="term" value="F:ATP hydrolysis activity"/>
    <property type="evidence" value="ECO:0007669"/>
    <property type="project" value="InterPro"/>
</dbReference>
<organism evidence="5 6">
    <name type="scientific">Chitinophaga terrae</name>
    <name type="common">ex Kim and Jung 2007</name>
    <dbReference type="NCBI Taxonomy" id="408074"/>
    <lineage>
        <taxon>Bacteria</taxon>
        <taxon>Pseudomonadati</taxon>
        <taxon>Bacteroidota</taxon>
        <taxon>Chitinophagia</taxon>
        <taxon>Chitinophagales</taxon>
        <taxon>Chitinophagaceae</taxon>
        <taxon>Chitinophaga</taxon>
    </lineage>
</organism>
<keyword evidence="3" id="KW-0067">ATP-binding</keyword>
<evidence type="ECO:0000256" key="2">
    <source>
        <dbReference type="ARBA" id="ARBA00022741"/>
    </source>
</evidence>
<dbReference type="PROSITE" id="PS50893">
    <property type="entry name" value="ABC_TRANSPORTER_2"/>
    <property type="match status" value="1"/>
</dbReference>
<dbReference type="Pfam" id="PF00005">
    <property type="entry name" value="ABC_tran"/>
    <property type="match status" value="1"/>
</dbReference>
<name>A0A1H4FLX8_9BACT</name>
<dbReference type="InterPro" id="IPR003439">
    <property type="entry name" value="ABC_transporter-like_ATP-bd"/>
</dbReference>
<keyword evidence="1" id="KW-0813">Transport</keyword>
<evidence type="ECO:0000313" key="5">
    <source>
        <dbReference type="EMBL" id="SEA98304.1"/>
    </source>
</evidence>
<feature type="domain" description="ABC transporter" evidence="4">
    <location>
        <begin position="5"/>
        <end position="224"/>
    </location>
</feature>
<accession>A0A1H4FLX8</accession>
<dbReference type="Gene3D" id="3.40.50.300">
    <property type="entry name" value="P-loop containing nucleotide triphosphate hydrolases"/>
    <property type="match status" value="1"/>
</dbReference>
<sequence length="225" mass="25492">MGHELVAEGIMKQYGVRQVLTDCYVTCRTGEVVGLLGRNGCGKSTMLEIIYGVRDAEQAQVRVDGRLYNSPFREKHLLAFLPQGNFIPNGLTISDLVKLFKLEKDQVDKLLSYPRIKELLNLRIGSMSVGQSKYAGLMLLLHTNAKFILMDEPFSGLDPLIAEEVIGILRRYKNKGIILTDHNYRHVLNCCTRFMVLHEGAIHQVKDPQEDLIRFNYLPPGAFDQ</sequence>
<dbReference type="SMART" id="SM00382">
    <property type="entry name" value="AAA"/>
    <property type="match status" value="1"/>
</dbReference>
<dbReference type="InterPro" id="IPR027417">
    <property type="entry name" value="P-loop_NTPase"/>
</dbReference>
<reference evidence="6" key="1">
    <citation type="submission" date="2016-10" db="EMBL/GenBank/DDBJ databases">
        <authorList>
            <person name="Varghese N."/>
            <person name="Submissions S."/>
        </authorList>
    </citation>
    <scope>NUCLEOTIDE SEQUENCE [LARGE SCALE GENOMIC DNA]</scope>
    <source>
        <strain evidence="6">DSM 23920</strain>
    </source>
</reference>
<dbReference type="OrthoDB" id="9801987at2"/>
<dbReference type="Proteomes" id="UP000199656">
    <property type="component" value="Unassembled WGS sequence"/>
</dbReference>
<keyword evidence="2" id="KW-0547">Nucleotide-binding</keyword>
<protein>
    <submittedName>
        <fullName evidence="5">ABC-type lipopolysaccharide export system, ATPase component</fullName>
    </submittedName>
</protein>
<dbReference type="GO" id="GO:0005524">
    <property type="term" value="F:ATP binding"/>
    <property type="evidence" value="ECO:0007669"/>
    <property type="project" value="UniProtKB-KW"/>
</dbReference>
<gene>
    <name evidence="5" type="ORF">SAMN05660909_04528</name>
</gene>
<dbReference type="SUPFAM" id="SSF52540">
    <property type="entry name" value="P-loop containing nucleoside triphosphate hydrolases"/>
    <property type="match status" value="1"/>
</dbReference>
<dbReference type="AlphaFoldDB" id="A0A1H4FLX8"/>
<dbReference type="InterPro" id="IPR051782">
    <property type="entry name" value="ABC_Transporter_VariousFunc"/>
</dbReference>
<keyword evidence="6" id="KW-1185">Reference proteome</keyword>
<dbReference type="STRING" id="408074.SAMN05660909_04528"/>
<proteinExistence type="predicted"/>
<dbReference type="EMBL" id="FNRL01000026">
    <property type="protein sequence ID" value="SEA98304.1"/>
    <property type="molecule type" value="Genomic_DNA"/>
</dbReference>
<evidence type="ECO:0000313" key="6">
    <source>
        <dbReference type="Proteomes" id="UP000199656"/>
    </source>
</evidence>
<dbReference type="RefSeq" id="WP_089764462.1">
    <property type="nucleotide sequence ID" value="NZ_BKAT01000007.1"/>
</dbReference>
<dbReference type="PANTHER" id="PTHR42939">
    <property type="entry name" value="ABC TRANSPORTER ATP-BINDING PROTEIN ALBC-RELATED"/>
    <property type="match status" value="1"/>
</dbReference>